<dbReference type="PANTHER" id="PTHR46060">
    <property type="entry name" value="MARINER MOS1 TRANSPOSASE-LIKE PROTEIN"/>
    <property type="match status" value="1"/>
</dbReference>
<dbReference type="Gene3D" id="3.30.420.10">
    <property type="entry name" value="Ribonuclease H-like superfamily/Ribonuclease H"/>
    <property type="match status" value="1"/>
</dbReference>
<dbReference type="InterPro" id="IPR036397">
    <property type="entry name" value="RNaseH_sf"/>
</dbReference>
<dbReference type="EMBL" id="JAKMXF010000008">
    <property type="protein sequence ID" value="KAI6661729.1"/>
    <property type="molecule type" value="Genomic_DNA"/>
</dbReference>
<dbReference type="PANTHER" id="PTHR46060:SF1">
    <property type="entry name" value="MARINER MOS1 TRANSPOSASE-LIKE PROTEIN"/>
    <property type="match status" value="1"/>
</dbReference>
<dbReference type="Proteomes" id="UP001165289">
    <property type="component" value="Unassembled WGS sequence"/>
</dbReference>
<accession>A0AAV7KR47</accession>
<gene>
    <name evidence="1" type="ORF">LOD99_9864</name>
</gene>
<dbReference type="InterPro" id="IPR052709">
    <property type="entry name" value="Transposase-MT_Hybrid"/>
</dbReference>
<sequence length="249" mass="29290">MCDSDSHIMIEQLATSLTLSTVSVDAILTKHLGMSKVCSRWVPHLLNQPQKKTRVRIAKKLLEKYDQCDERRLFEICTDDEMWIRYSEPTRKGQNKEVFSMVCSSRTFLIRFLTNGISILCMLFRKKIVIDMESETSSIIELHVVGKRPSEIFKLLNIAKGRRAFIYRMIKRYKKTGDTREAETESSMLCNDPALKKGMRERIRQNIHRSMRKMALELNISRRAIQEVVQRDQGMHSFKRKMYNSYLGW</sequence>
<keyword evidence="2" id="KW-1185">Reference proteome</keyword>
<protein>
    <submittedName>
        <fullName evidence="1">Histone-lysine N-methyltransferase SETMAR-like</fullName>
    </submittedName>
</protein>
<proteinExistence type="predicted"/>
<dbReference type="AlphaFoldDB" id="A0AAV7KR47"/>
<organism evidence="1 2">
    <name type="scientific">Oopsacas minuta</name>
    <dbReference type="NCBI Taxonomy" id="111878"/>
    <lineage>
        <taxon>Eukaryota</taxon>
        <taxon>Metazoa</taxon>
        <taxon>Porifera</taxon>
        <taxon>Hexactinellida</taxon>
        <taxon>Hexasterophora</taxon>
        <taxon>Lyssacinosida</taxon>
        <taxon>Leucopsacidae</taxon>
        <taxon>Oopsacas</taxon>
    </lineage>
</organism>
<name>A0AAV7KR47_9METZ</name>
<reference evidence="1 2" key="1">
    <citation type="journal article" date="2023" name="BMC Biol.">
        <title>The compact genome of the sponge Oopsacas minuta (Hexactinellida) is lacking key metazoan core genes.</title>
        <authorList>
            <person name="Santini S."/>
            <person name="Schenkelaars Q."/>
            <person name="Jourda C."/>
            <person name="Duchesne M."/>
            <person name="Belahbib H."/>
            <person name="Rocher C."/>
            <person name="Selva M."/>
            <person name="Riesgo A."/>
            <person name="Vervoort M."/>
            <person name="Leys S.P."/>
            <person name="Kodjabachian L."/>
            <person name="Le Bivic A."/>
            <person name="Borchiellini C."/>
            <person name="Claverie J.M."/>
            <person name="Renard E."/>
        </authorList>
    </citation>
    <scope>NUCLEOTIDE SEQUENCE [LARGE SCALE GENOMIC DNA]</scope>
    <source>
        <strain evidence="1">SPO-2</strain>
    </source>
</reference>
<evidence type="ECO:0000313" key="1">
    <source>
        <dbReference type="EMBL" id="KAI6661729.1"/>
    </source>
</evidence>
<comment type="caution">
    <text evidence="1">The sequence shown here is derived from an EMBL/GenBank/DDBJ whole genome shotgun (WGS) entry which is preliminary data.</text>
</comment>
<dbReference type="GO" id="GO:0003676">
    <property type="term" value="F:nucleic acid binding"/>
    <property type="evidence" value="ECO:0007669"/>
    <property type="project" value="InterPro"/>
</dbReference>
<evidence type="ECO:0000313" key="2">
    <source>
        <dbReference type="Proteomes" id="UP001165289"/>
    </source>
</evidence>